<evidence type="ECO:0000313" key="1">
    <source>
        <dbReference type="EMBL" id="MDR7302248.1"/>
    </source>
</evidence>
<reference evidence="1" key="1">
    <citation type="submission" date="2023-07" db="EMBL/GenBank/DDBJ databases">
        <title>Sequencing the genomes of 1000 actinobacteria strains.</title>
        <authorList>
            <person name="Klenk H.-P."/>
        </authorList>
    </citation>
    <scope>NUCLEOTIDE SEQUENCE</scope>
    <source>
        <strain evidence="1">DSM 45977</strain>
    </source>
</reference>
<organism evidence="1 2">
    <name type="scientific">Haloactinomyces albus</name>
    <dbReference type="NCBI Taxonomy" id="1352928"/>
    <lineage>
        <taxon>Bacteria</taxon>
        <taxon>Bacillati</taxon>
        <taxon>Actinomycetota</taxon>
        <taxon>Actinomycetes</taxon>
        <taxon>Actinopolysporales</taxon>
        <taxon>Actinopolysporaceae</taxon>
        <taxon>Haloactinomyces</taxon>
    </lineage>
</organism>
<evidence type="ECO:0000313" key="2">
    <source>
        <dbReference type="Proteomes" id="UP001180845"/>
    </source>
</evidence>
<gene>
    <name evidence="1" type="ORF">JOF55_002429</name>
</gene>
<dbReference type="AlphaFoldDB" id="A0AAE4CQ31"/>
<proteinExistence type="predicted"/>
<protein>
    <submittedName>
        <fullName evidence="1">Uncharacterized protein</fullName>
    </submittedName>
</protein>
<comment type="caution">
    <text evidence="1">The sequence shown here is derived from an EMBL/GenBank/DDBJ whole genome shotgun (WGS) entry which is preliminary data.</text>
</comment>
<dbReference type="RefSeq" id="WP_310273621.1">
    <property type="nucleotide sequence ID" value="NZ_JAVDXW010000001.1"/>
</dbReference>
<keyword evidence="2" id="KW-1185">Reference proteome</keyword>
<sequence length="72" mass="8315">MNTQYRSHHRMRCANEQGGREWFALNRSDSGIRIDTPGALTRTHWTRAEAIHLRDTLNDLLDQPTNGRNGAR</sequence>
<name>A0AAE4CQ31_9ACTN</name>
<dbReference type="Proteomes" id="UP001180845">
    <property type="component" value="Unassembled WGS sequence"/>
</dbReference>
<accession>A0AAE4CQ31</accession>
<dbReference type="EMBL" id="JAVDXW010000001">
    <property type="protein sequence ID" value="MDR7302248.1"/>
    <property type="molecule type" value="Genomic_DNA"/>
</dbReference>